<dbReference type="PANTHER" id="PTHR43876">
    <property type="entry name" value="UBIQUINONE BIOSYNTHESIS MONOOXYGENASE COQ6, MITOCHONDRIAL"/>
    <property type="match status" value="1"/>
</dbReference>
<dbReference type="RefSeq" id="WP_068170587.1">
    <property type="nucleotide sequence ID" value="NZ_AOGK01000002.1"/>
</dbReference>
<evidence type="ECO:0000256" key="6">
    <source>
        <dbReference type="ARBA" id="ARBA00023002"/>
    </source>
</evidence>
<evidence type="ECO:0000256" key="4">
    <source>
        <dbReference type="ARBA" id="ARBA00022630"/>
    </source>
</evidence>
<gene>
    <name evidence="9" type="ORF">H010_02547</name>
</gene>
<evidence type="ECO:0000256" key="5">
    <source>
        <dbReference type="ARBA" id="ARBA00022827"/>
    </source>
</evidence>
<dbReference type="Proteomes" id="UP001152876">
    <property type="component" value="Unassembled WGS sequence"/>
</dbReference>
<comment type="cofactor">
    <cofactor evidence="1">
        <name>FAD</name>
        <dbReference type="ChEBI" id="CHEBI:57692"/>
    </cofactor>
</comment>
<evidence type="ECO:0000256" key="2">
    <source>
        <dbReference type="ARBA" id="ARBA00004749"/>
    </source>
</evidence>
<dbReference type="InterPro" id="IPR002938">
    <property type="entry name" value="FAD-bd"/>
</dbReference>
<evidence type="ECO:0000313" key="10">
    <source>
        <dbReference type="Proteomes" id="UP001152876"/>
    </source>
</evidence>
<dbReference type="PRINTS" id="PR00420">
    <property type="entry name" value="RNGMNOXGNASE"/>
</dbReference>
<dbReference type="Pfam" id="PF01494">
    <property type="entry name" value="FAD_binding_3"/>
    <property type="match status" value="1"/>
</dbReference>
<keyword evidence="4" id="KW-0285">Flavoprotein</keyword>
<dbReference type="GO" id="GO:0071949">
    <property type="term" value="F:FAD binding"/>
    <property type="evidence" value="ECO:0007669"/>
    <property type="project" value="InterPro"/>
</dbReference>
<dbReference type="GO" id="GO:0016705">
    <property type="term" value="F:oxidoreductase activity, acting on paired donors, with incorporation or reduction of molecular oxygen"/>
    <property type="evidence" value="ECO:0007669"/>
    <property type="project" value="InterPro"/>
</dbReference>
<evidence type="ECO:0000256" key="1">
    <source>
        <dbReference type="ARBA" id="ARBA00001974"/>
    </source>
</evidence>
<keyword evidence="6" id="KW-0560">Oxidoreductase</keyword>
<comment type="pathway">
    <text evidence="2">Cofactor biosynthesis; ubiquinone biosynthesis.</text>
</comment>
<dbReference type="EMBL" id="AOGK01000002">
    <property type="protein sequence ID" value="MDG5974112.1"/>
    <property type="molecule type" value="Genomic_DNA"/>
</dbReference>
<accession>A0A9X4NNA4</accession>
<evidence type="ECO:0000313" key="9">
    <source>
        <dbReference type="EMBL" id="MDG5974112.1"/>
    </source>
</evidence>
<reference evidence="9" key="1">
    <citation type="submission" date="2013-01" db="EMBL/GenBank/DDBJ databases">
        <title>Genome draft of Hydrogenophaga taeniospiralis 2K1.</title>
        <authorList>
            <person name="Gomila M."/>
            <person name="Lalucat J."/>
        </authorList>
    </citation>
    <scope>NUCLEOTIDE SEQUENCE</scope>
    <source>
        <strain evidence="9">CCUG 15921</strain>
    </source>
</reference>
<protein>
    <recommendedName>
        <fullName evidence="8">FAD-binding domain-containing protein</fullName>
    </recommendedName>
</protein>
<dbReference type="AlphaFoldDB" id="A0A9X4NNA4"/>
<dbReference type="InterPro" id="IPR010971">
    <property type="entry name" value="UbiH/COQ6"/>
</dbReference>
<keyword evidence="5" id="KW-0274">FAD</keyword>
<dbReference type="PANTHER" id="PTHR43876:SF25">
    <property type="entry name" value="MONOOXYGENASE NMA2164"/>
    <property type="match status" value="1"/>
</dbReference>
<comment type="similarity">
    <text evidence="3">Belongs to the UbiH/COQ6 family.</text>
</comment>
<proteinExistence type="inferred from homology"/>
<dbReference type="GO" id="GO:0004497">
    <property type="term" value="F:monooxygenase activity"/>
    <property type="evidence" value="ECO:0007669"/>
    <property type="project" value="UniProtKB-KW"/>
</dbReference>
<keyword evidence="10" id="KW-1185">Reference proteome</keyword>
<name>A0A9X4NNA4_9BURK</name>
<evidence type="ECO:0000256" key="3">
    <source>
        <dbReference type="ARBA" id="ARBA00005349"/>
    </source>
</evidence>
<dbReference type="NCBIfam" id="NF006593">
    <property type="entry name" value="PRK09126.1"/>
    <property type="match status" value="1"/>
</dbReference>
<dbReference type="Gene3D" id="3.50.50.60">
    <property type="entry name" value="FAD/NAD(P)-binding domain"/>
    <property type="match status" value="2"/>
</dbReference>
<dbReference type="InterPro" id="IPR036188">
    <property type="entry name" value="FAD/NAD-bd_sf"/>
</dbReference>
<evidence type="ECO:0000259" key="8">
    <source>
        <dbReference type="Pfam" id="PF01494"/>
    </source>
</evidence>
<keyword evidence="7" id="KW-0503">Monooxygenase</keyword>
<organism evidence="9 10">
    <name type="scientific">Hydrogenophaga taeniospiralis CCUG 15921</name>
    <dbReference type="NCBI Taxonomy" id="1281780"/>
    <lineage>
        <taxon>Bacteria</taxon>
        <taxon>Pseudomonadati</taxon>
        <taxon>Pseudomonadota</taxon>
        <taxon>Betaproteobacteria</taxon>
        <taxon>Burkholderiales</taxon>
        <taxon>Comamonadaceae</taxon>
        <taxon>Hydrogenophaga</taxon>
    </lineage>
</organism>
<feature type="domain" description="FAD-binding" evidence="8">
    <location>
        <begin position="4"/>
        <end position="353"/>
    </location>
</feature>
<dbReference type="NCBIfam" id="TIGR01988">
    <property type="entry name" value="Ubi-OHases"/>
    <property type="match status" value="1"/>
</dbReference>
<dbReference type="SUPFAM" id="SSF51905">
    <property type="entry name" value="FAD/NAD(P)-binding domain"/>
    <property type="match status" value="1"/>
</dbReference>
<dbReference type="GO" id="GO:0006744">
    <property type="term" value="P:ubiquinone biosynthetic process"/>
    <property type="evidence" value="ECO:0007669"/>
    <property type="project" value="InterPro"/>
</dbReference>
<comment type="caution">
    <text evidence="9">The sequence shown here is derived from an EMBL/GenBank/DDBJ whole genome shotgun (WGS) entry which is preliminary data.</text>
</comment>
<evidence type="ECO:0000256" key="7">
    <source>
        <dbReference type="ARBA" id="ARBA00023033"/>
    </source>
</evidence>
<dbReference type="OrthoDB" id="9769565at2"/>
<dbReference type="InterPro" id="IPR051205">
    <property type="entry name" value="UbiH/COQ6_monooxygenase"/>
</dbReference>
<sequence>MDFDLIIIGAGPAGLCLARALRGSGLRTCLIEQQPRESLQDPAFDGREIALTQHSAELLRQLGIWPLLGEAHIAPLKDALVLNGGCGPNQARMLISHRLSPRSELGHLVANHHIRRAAFAAALADTAGDGPPPELRCGEQVVRIHTDAHAAQITLGSGQTLSARLAVAADSRHSSTRRAMGIPADMHDYGRTMLVCNMTHEQPHHATAWEWFDHGQTLALLPMNPCPQTGQHRSSVVLTLASHELQPLLDLDETAFGQAMTRRFGQQLGAMRLSSTRHAYPLVGVWARRLVAQRFAAVGDAAVGMHPVTAHGFNLGLRSIDTLATALIAAHQQGQDIASPALLDRYQQTHQRASRGLYLATHAVATLYTREQTPARWLRHAMVGLGERFTPFKRAMAASLTGLA</sequence>